<evidence type="ECO:0000256" key="2">
    <source>
        <dbReference type="ARBA" id="ARBA00004173"/>
    </source>
</evidence>
<keyword evidence="9" id="KW-1133">Transmembrane helix</keyword>
<dbReference type="GO" id="GO:0016787">
    <property type="term" value="F:hydrolase activity"/>
    <property type="evidence" value="ECO:0007669"/>
    <property type="project" value="UniProtKB-KW"/>
</dbReference>
<dbReference type="OrthoDB" id="430293at2759"/>
<evidence type="ECO:0000256" key="4">
    <source>
        <dbReference type="ARBA" id="ARBA00022722"/>
    </source>
</evidence>
<keyword evidence="7" id="KW-0106">Calcium</keyword>
<evidence type="ECO:0000256" key="9">
    <source>
        <dbReference type="SAM" id="Phobius"/>
    </source>
</evidence>
<dbReference type="SUPFAM" id="SSF50199">
    <property type="entry name" value="Staphylococcal nuclease"/>
    <property type="match status" value="1"/>
</dbReference>
<evidence type="ECO:0000256" key="8">
    <source>
        <dbReference type="SAM" id="MobiDB-lite"/>
    </source>
</evidence>
<dbReference type="PANTHER" id="PTHR12302:SF3">
    <property type="entry name" value="SERINE_THREONINE-PROTEIN KINASE 31"/>
    <property type="match status" value="1"/>
</dbReference>
<evidence type="ECO:0000256" key="1">
    <source>
        <dbReference type="ARBA" id="ARBA00004167"/>
    </source>
</evidence>
<dbReference type="InterPro" id="IPR035437">
    <property type="entry name" value="SNase_OB-fold_sf"/>
</dbReference>
<dbReference type="STRING" id="68775.A0A5C3LYB5"/>
<dbReference type="GO" id="GO:0005739">
    <property type="term" value="C:mitochondrion"/>
    <property type="evidence" value="ECO:0007669"/>
    <property type="project" value="UniProtKB-SubCell"/>
</dbReference>
<dbReference type="AlphaFoldDB" id="A0A5C3LYB5"/>
<feature type="region of interest" description="Disordered" evidence="8">
    <location>
        <begin position="1"/>
        <end position="22"/>
    </location>
</feature>
<evidence type="ECO:0000256" key="3">
    <source>
        <dbReference type="ARBA" id="ARBA00005435"/>
    </source>
</evidence>
<evidence type="ECO:0000259" key="10">
    <source>
        <dbReference type="PROSITE" id="PS50830"/>
    </source>
</evidence>
<feature type="transmembrane region" description="Helical" evidence="9">
    <location>
        <begin position="41"/>
        <end position="64"/>
    </location>
</feature>
<evidence type="ECO:0000256" key="6">
    <source>
        <dbReference type="ARBA" id="ARBA00022801"/>
    </source>
</evidence>
<name>A0A5C3LYB5_9AGAR</name>
<comment type="subcellular location">
    <subcellularLocation>
        <location evidence="1">Membrane</location>
        <topology evidence="1">Single-pass membrane protein</topology>
    </subcellularLocation>
    <subcellularLocation>
        <location evidence="2">Mitochondrion</location>
    </subcellularLocation>
</comment>
<evidence type="ECO:0000256" key="5">
    <source>
        <dbReference type="ARBA" id="ARBA00022759"/>
    </source>
</evidence>
<reference evidence="11 12" key="1">
    <citation type="journal article" date="2019" name="Nat. Ecol. Evol.">
        <title>Megaphylogeny resolves global patterns of mushroom evolution.</title>
        <authorList>
            <person name="Varga T."/>
            <person name="Krizsan K."/>
            <person name="Foldi C."/>
            <person name="Dima B."/>
            <person name="Sanchez-Garcia M."/>
            <person name="Sanchez-Ramirez S."/>
            <person name="Szollosi G.J."/>
            <person name="Szarkandi J.G."/>
            <person name="Papp V."/>
            <person name="Albert L."/>
            <person name="Andreopoulos W."/>
            <person name="Angelini C."/>
            <person name="Antonin V."/>
            <person name="Barry K.W."/>
            <person name="Bougher N.L."/>
            <person name="Buchanan P."/>
            <person name="Buyck B."/>
            <person name="Bense V."/>
            <person name="Catcheside P."/>
            <person name="Chovatia M."/>
            <person name="Cooper J."/>
            <person name="Damon W."/>
            <person name="Desjardin D."/>
            <person name="Finy P."/>
            <person name="Geml J."/>
            <person name="Haridas S."/>
            <person name="Hughes K."/>
            <person name="Justo A."/>
            <person name="Karasinski D."/>
            <person name="Kautmanova I."/>
            <person name="Kiss B."/>
            <person name="Kocsube S."/>
            <person name="Kotiranta H."/>
            <person name="LaButti K.M."/>
            <person name="Lechner B.E."/>
            <person name="Liimatainen K."/>
            <person name="Lipzen A."/>
            <person name="Lukacs Z."/>
            <person name="Mihaltcheva S."/>
            <person name="Morgado L.N."/>
            <person name="Niskanen T."/>
            <person name="Noordeloos M.E."/>
            <person name="Ohm R.A."/>
            <person name="Ortiz-Santana B."/>
            <person name="Ovrebo C."/>
            <person name="Racz N."/>
            <person name="Riley R."/>
            <person name="Savchenko A."/>
            <person name="Shiryaev A."/>
            <person name="Soop K."/>
            <person name="Spirin V."/>
            <person name="Szebenyi C."/>
            <person name="Tomsovsky M."/>
            <person name="Tulloss R.E."/>
            <person name="Uehling J."/>
            <person name="Grigoriev I.V."/>
            <person name="Vagvolgyi C."/>
            <person name="Papp T."/>
            <person name="Martin F.M."/>
            <person name="Miettinen O."/>
            <person name="Hibbett D.S."/>
            <person name="Nagy L.G."/>
        </authorList>
    </citation>
    <scope>NUCLEOTIDE SEQUENCE [LARGE SCALE GENOMIC DNA]</scope>
    <source>
        <strain evidence="11 12">CBS 166.37</strain>
    </source>
</reference>
<protein>
    <recommendedName>
        <fullName evidence="10">TNase-like domain-containing protein</fullName>
    </recommendedName>
</protein>
<sequence length="293" mass="32990">MASRSPWTIWTRSGDPTSPADEPNAVVSAVKARLDTIPSPLLALSAFVLGSSTAAAGAAIYWRYGRRIKTGEWMTPDIITKKRWVKGVVTSVGDSDNFRLYHTPALSGYHWPFKFRRIPFVTKELKDQTLHIRIAGVDAPENAHFGRPAQPYAVESLEWLRRKILGKTVYCQVLRRDQYGRIVSYVQLSPRLLPGALVSGKVLALEMLKSGWVTTYEQSGAEYGRVNKAEYIRIEEEAKAARRGMWEHGTNAETPAEYKRRYAQSADRAETAKSSSNGDLQDDLASKSWWKRL</sequence>
<feature type="domain" description="TNase-like" evidence="10">
    <location>
        <begin position="83"/>
        <end position="248"/>
    </location>
</feature>
<dbReference type="PANTHER" id="PTHR12302">
    <property type="entry name" value="EBNA2 BINDING PROTEIN P100"/>
    <property type="match status" value="1"/>
</dbReference>
<keyword evidence="9" id="KW-0472">Membrane</keyword>
<dbReference type="SMART" id="SM00318">
    <property type="entry name" value="SNc"/>
    <property type="match status" value="1"/>
</dbReference>
<keyword evidence="9" id="KW-0812">Transmembrane</keyword>
<keyword evidence="4" id="KW-0540">Nuclease</keyword>
<feature type="compositionally biased region" description="Polar residues" evidence="8">
    <location>
        <begin position="1"/>
        <end position="16"/>
    </location>
</feature>
<proteinExistence type="inferred from homology"/>
<keyword evidence="5" id="KW-0255">Endonuclease</keyword>
<feature type="region of interest" description="Disordered" evidence="8">
    <location>
        <begin position="257"/>
        <end position="293"/>
    </location>
</feature>
<evidence type="ECO:0000313" key="12">
    <source>
        <dbReference type="Proteomes" id="UP000308652"/>
    </source>
</evidence>
<keyword evidence="6" id="KW-0378">Hydrolase</keyword>
<dbReference type="Gene3D" id="2.40.50.90">
    <property type="match status" value="1"/>
</dbReference>
<dbReference type="InterPro" id="IPR016071">
    <property type="entry name" value="Staphylococal_nuclease_OB-fold"/>
</dbReference>
<evidence type="ECO:0000313" key="11">
    <source>
        <dbReference type="EMBL" id="TFK37557.1"/>
    </source>
</evidence>
<dbReference type="PROSITE" id="PS50830">
    <property type="entry name" value="TNASE_3"/>
    <property type="match status" value="1"/>
</dbReference>
<dbReference type="EMBL" id="ML213607">
    <property type="protein sequence ID" value="TFK37557.1"/>
    <property type="molecule type" value="Genomic_DNA"/>
</dbReference>
<dbReference type="Proteomes" id="UP000308652">
    <property type="component" value="Unassembled WGS sequence"/>
</dbReference>
<gene>
    <name evidence="11" type="ORF">BDQ12DRAFT_684869</name>
</gene>
<accession>A0A5C3LYB5</accession>
<organism evidence="11 12">
    <name type="scientific">Crucibulum laeve</name>
    <dbReference type="NCBI Taxonomy" id="68775"/>
    <lineage>
        <taxon>Eukaryota</taxon>
        <taxon>Fungi</taxon>
        <taxon>Dikarya</taxon>
        <taxon>Basidiomycota</taxon>
        <taxon>Agaricomycotina</taxon>
        <taxon>Agaricomycetes</taxon>
        <taxon>Agaricomycetidae</taxon>
        <taxon>Agaricales</taxon>
        <taxon>Agaricineae</taxon>
        <taxon>Nidulariaceae</taxon>
        <taxon>Crucibulum</taxon>
    </lineage>
</organism>
<comment type="similarity">
    <text evidence="3">Belongs to the LCL3 family.</text>
</comment>
<dbReference type="GO" id="GO:0016020">
    <property type="term" value="C:membrane"/>
    <property type="evidence" value="ECO:0007669"/>
    <property type="project" value="UniProtKB-SubCell"/>
</dbReference>
<dbReference type="GO" id="GO:0004519">
    <property type="term" value="F:endonuclease activity"/>
    <property type="evidence" value="ECO:0007669"/>
    <property type="project" value="UniProtKB-KW"/>
</dbReference>
<keyword evidence="12" id="KW-1185">Reference proteome</keyword>
<evidence type="ECO:0000256" key="7">
    <source>
        <dbReference type="ARBA" id="ARBA00022837"/>
    </source>
</evidence>
<dbReference type="Pfam" id="PF00565">
    <property type="entry name" value="SNase"/>
    <property type="match status" value="1"/>
</dbReference>